<dbReference type="InterPro" id="IPR052523">
    <property type="entry name" value="Trichothecene_AcTrans"/>
</dbReference>
<dbReference type="Gene3D" id="3.40.630.30">
    <property type="match status" value="1"/>
</dbReference>
<gene>
    <name evidence="2" type="ORF">Micbo1qcDRAFT_173283</name>
</gene>
<evidence type="ECO:0000259" key="1">
    <source>
        <dbReference type="PROSITE" id="PS51186"/>
    </source>
</evidence>
<dbReference type="Pfam" id="PF13508">
    <property type="entry name" value="Acetyltransf_7"/>
    <property type="match status" value="1"/>
</dbReference>
<name>A0A136JBC9_9PEZI</name>
<dbReference type="PROSITE" id="PS51186">
    <property type="entry name" value="GNAT"/>
    <property type="match status" value="1"/>
</dbReference>
<keyword evidence="2" id="KW-0012">Acyltransferase</keyword>
<keyword evidence="3" id="KW-1185">Reference proteome</keyword>
<proteinExistence type="predicted"/>
<organism evidence="2 3">
    <name type="scientific">Microdochium bolleyi</name>
    <dbReference type="NCBI Taxonomy" id="196109"/>
    <lineage>
        <taxon>Eukaryota</taxon>
        <taxon>Fungi</taxon>
        <taxon>Dikarya</taxon>
        <taxon>Ascomycota</taxon>
        <taxon>Pezizomycotina</taxon>
        <taxon>Sordariomycetes</taxon>
        <taxon>Xylariomycetidae</taxon>
        <taxon>Xylariales</taxon>
        <taxon>Microdochiaceae</taxon>
        <taxon>Microdochium</taxon>
    </lineage>
</organism>
<feature type="domain" description="N-acetyltransferase" evidence="1">
    <location>
        <begin position="59"/>
        <end position="218"/>
    </location>
</feature>
<dbReference type="PANTHER" id="PTHR42791">
    <property type="entry name" value="GNAT FAMILY ACETYLTRANSFERASE"/>
    <property type="match status" value="1"/>
</dbReference>
<sequence length="226" mass="25603">MAIKVSPMADADIPGSVAAIQAAFAEDPYTHWMFDMSNYNAQRNATSLGIRCRWGMRNGLFHVAKEQGSDEVLGVAMWLKPQRAGQPATWTDWLEGWRLWLNQVGMNAYYGRGGLNVKRYYIWKQAQDVAHSSVWTDPRGYYFLNIMVVSPKAQGKGIGRAMMEYVTDQADAEGMPCYLESSRDKPNMDIYSRFGFKFAKELLCDDEGTAITLYTMVREPKGQPPQ</sequence>
<dbReference type="OrthoDB" id="512662at2759"/>
<dbReference type="CDD" id="cd04301">
    <property type="entry name" value="NAT_SF"/>
    <property type="match status" value="1"/>
</dbReference>
<evidence type="ECO:0000313" key="3">
    <source>
        <dbReference type="Proteomes" id="UP000070501"/>
    </source>
</evidence>
<dbReference type="AlphaFoldDB" id="A0A136JBC9"/>
<dbReference type="SUPFAM" id="SSF55729">
    <property type="entry name" value="Acyl-CoA N-acyltransferases (Nat)"/>
    <property type="match status" value="1"/>
</dbReference>
<dbReference type="Proteomes" id="UP000070501">
    <property type="component" value="Unassembled WGS sequence"/>
</dbReference>
<dbReference type="InterPro" id="IPR000182">
    <property type="entry name" value="GNAT_dom"/>
</dbReference>
<protein>
    <submittedName>
        <fullName evidence="2">Acyl-CoA N-acyltransferase</fullName>
    </submittedName>
</protein>
<dbReference type="GO" id="GO:0016747">
    <property type="term" value="F:acyltransferase activity, transferring groups other than amino-acyl groups"/>
    <property type="evidence" value="ECO:0007669"/>
    <property type="project" value="InterPro"/>
</dbReference>
<keyword evidence="2" id="KW-0808">Transferase</keyword>
<dbReference type="InterPro" id="IPR016181">
    <property type="entry name" value="Acyl_CoA_acyltransferase"/>
</dbReference>
<dbReference type="InParanoid" id="A0A136JBC9"/>
<dbReference type="STRING" id="196109.A0A136JBC9"/>
<dbReference type="PANTHER" id="PTHR42791:SF4">
    <property type="entry name" value="ACETYLTRANSFERASE, GNAT FAMILY FAMILY (AFU_ORTHOLOGUE AFUA_4G09540)-RELATED"/>
    <property type="match status" value="1"/>
</dbReference>
<evidence type="ECO:0000313" key="2">
    <source>
        <dbReference type="EMBL" id="KXJ94484.1"/>
    </source>
</evidence>
<accession>A0A136JBC9</accession>
<dbReference type="EMBL" id="KQ964247">
    <property type="protein sequence ID" value="KXJ94484.1"/>
    <property type="molecule type" value="Genomic_DNA"/>
</dbReference>
<reference evidence="3" key="1">
    <citation type="submission" date="2016-02" db="EMBL/GenBank/DDBJ databases">
        <title>Draft genome sequence of Microdochium bolleyi, a fungal endophyte of beachgrass.</title>
        <authorList>
            <consortium name="DOE Joint Genome Institute"/>
            <person name="David A.S."/>
            <person name="May G."/>
            <person name="Haridas S."/>
            <person name="Lim J."/>
            <person name="Wang M."/>
            <person name="Labutti K."/>
            <person name="Lipzen A."/>
            <person name="Barry K."/>
            <person name="Grigoriev I.V."/>
        </authorList>
    </citation>
    <scope>NUCLEOTIDE SEQUENCE [LARGE SCALE GENOMIC DNA]</scope>
    <source>
        <strain evidence="3">J235TASD1</strain>
    </source>
</reference>